<accession>A0A251UCR7</accession>
<organism evidence="2 3">
    <name type="scientific">Helianthus annuus</name>
    <name type="common">Common sunflower</name>
    <dbReference type="NCBI Taxonomy" id="4232"/>
    <lineage>
        <taxon>Eukaryota</taxon>
        <taxon>Viridiplantae</taxon>
        <taxon>Streptophyta</taxon>
        <taxon>Embryophyta</taxon>
        <taxon>Tracheophyta</taxon>
        <taxon>Spermatophyta</taxon>
        <taxon>Magnoliopsida</taxon>
        <taxon>eudicotyledons</taxon>
        <taxon>Gunneridae</taxon>
        <taxon>Pentapetalae</taxon>
        <taxon>asterids</taxon>
        <taxon>campanulids</taxon>
        <taxon>Asterales</taxon>
        <taxon>Asteraceae</taxon>
        <taxon>Asteroideae</taxon>
        <taxon>Heliantheae alliance</taxon>
        <taxon>Heliantheae</taxon>
        <taxon>Helianthus</taxon>
    </lineage>
</organism>
<evidence type="ECO:0000256" key="1">
    <source>
        <dbReference type="SAM" id="MobiDB-lite"/>
    </source>
</evidence>
<gene>
    <name evidence="2" type="ORF">HannXRQ_Chr07g0200711</name>
</gene>
<reference evidence="3" key="1">
    <citation type="journal article" date="2017" name="Nature">
        <title>The sunflower genome provides insights into oil metabolism, flowering and Asterid evolution.</title>
        <authorList>
            <person name="Badouin H."/>
            <person name="Gouzy J."/>
            <person name="Grassa C.J."/>
            <person name="Murat F."/>
            <person name="Staton S.E."/>
            <person name="Cottret L."/>
            <person name="Lelandais-Briere C."/>
            <person name="Owens G.L."/>
            <person name="Carrere S."/>
            <person name="Mayjonade B."/>
            <person name="Legrand L."/>
            <person name="Gill N."/>
            <person name="Kane N.C."/>
            <person name="Bowers J.E."/>
            <person name="Hubner S."/>
            <person name="Bellec A."/>
            <person name="Berard A."/>
            <person name="Berges H."/>
            <person name="Blanchet N."/>
            <person name="Boniface M.C."/>
            <person name="Brunel D."/>
            <person name="Catrice O."/>
            <person name="Chaidir N."/>
            <person name="Claudel C."/>
            <person name="Donnadieu C."/>
            <person name="Faraut T."/>
            <person name="Fievet G."/>
            <person name="Helmstetter N."/>
            <person name="King M."/>
            <person name="Knapp S.J."/>
            <person name="Lai Z."/>
            <person name="Le Paslier M.C."/>
            <person name="Lippi Y."/>
            <person name="Lorenzon L."/>
            <person name="Mandel J.R."/>
            <person name="Marage G."/>
            <person name="Marchand G."/>
            <person name="Marquand E."/>
            <person name="Bret-Mestries E."/>
            <person name="Morien E."/>
            <person name="Nambeesan S."/>
            <person name="Nguyen T."/>
            <person name="Pegot-Espagnet P."/>
            <person name="Pouilly N."/>
            <person name="Raftis F."/>
            <person name="Sallet E."/>
            <person name="Schiex T."/>
            <person name="Thomas J."/>
            <person name="Vandecasteele C."/>
            <person name="Vares D."/>
            <person name="Vear F."/>
            <person name="Vautrin S."/>
            <person name="Crespi M."/>
            <person name="Mangin B."/>
            <person name="Burke J.M."/>
            <person name="Salse J."/>
            <person name="Munos S."/>
            <person name="Vincourt P."/>
            <person name="Rieseberg L.H."/>
            <person name="Langlade N.B."/>
        </authorList>
    </citation>
    <scope>NUCLEOTIDE SEQUENCE [LARGE SCALE GENOMIC DNA]</scope>
    <source>
        <strain evidence="3">cv. SF193</strain>
    </source>
</reference>
<proteinExistence type="predicted"/>
<feature type="compositionally biased region" description="Polar residues" evidence="1">
    <location>
        <begin position="15"/>
        <end position="29"/>
    </location>
</feature>
<dbReference type="InterPro" id="IPR032675">
    <property type="entry name" value="LRR_dom_sf"/>
</dbReference>
<name>A0A251UCR7_HELAN</name>
<dbReference type="Proteomes" id="UP000215914">
    <property type="component" value="Chromosome 7"/>
</dbReference>
<evidence type="ECO:0000313" key="3">
    <source>
        <dbReference type="Proteomes" id="UP000215914"/>
    </source>
</evidence>
<evidence type="ECO:0000313" key="2">
    <source>
        <dbReference type="EMBL" id="OTG21125.1"/>
    </source>
</evidence>
<dbReference type="AlphaFoldDB" id="A0A251UCR7"/>
<dbReference type="Gene3D" id="3.80.10.10">
    <property type="entry name" value="Ribonuclease Inhibitor"/>
    <property type="match status" value="1"/>
</dbReference>
<sequence>MGRLRSLDSLDLSRNEFSGNIPSSLSHGNPQLCGLPLTQRCGLPSPSPPPPASVVGKEDRDEQWRILPVERARAERHRH</sequence>
<dbReference type="EMBL" id="CM007896">
    <property type="protein sequence ID" value="OTG21125.1"/>
    <property type="molecule type" value="Genomic_DNA"/>
</dbReference>
<dbReference type="InParanoid" id="A0A251UCR7"/>
<feature type="compositionally biased region" description="Basic and acidic residues" evidence="1">
    <location>
        <begin position="1"/>
        <end position="14"/>
    </location>
</feature>
<keyword evidence="3" id="KW-1185">Reference proteome</keyword>
<feature type="region of interest" description="Disordered" evidence="1">
    <location>
        <begin position="1"/>
        <end position="31"/>
    </location>
</feature>
<feature type="region of interest" description="Disordered" evidence="1">
    <location>
        <begin position="42"/>
        <end position="61"/>
    </location>
</feature>
<protein>
    <submittedName>
        <fullName evidence="2">Putative leucine-rich repeat domain, L domain-like protein</fullName>
    </submittedName>
</protein>